<evidence type="ECO:0000313" key="2">
    <source>
        <dbReference type="Proteomes" id="UP001241603"/>
    </source>
</evidence>
<dbReference type="EMBL" id="JAUSVO010000001">
    <property type="protein sequence ID" value="MDQ0436243.1"/>
    <property type="molecule type" value="Genomic_DNA"/>
</dbReference>
<reference evidence="1 2" key="1">
    <citation type="submission" date="2023-07" db="EMBL/GenBank/DDBJ databases">
        <title>Genomic Encyclopedia of Type Strains, Phase IV (KMG-IV): sequencing the most valuable type-strain genomes for metagenomic binning, comparative biology and taxonomic classification.</title>
        <authorList>
            <person name="Goeker M."/>
        </authorList>
    </citation>
    <scope>NUCLEOTIDE SEQUENCE [LARGE SCALE GENOMIC DNA]</scope>
    <source>
        <strain evidence="1 2">B6-8</strain>
    </source>
</reference>
<dbReference type="Gene3D" id="3.30.530.20">
    <property type="match status" value="1"/>
</dbReference>
<dbReference type="InterPro" id="IPR019587">
    <property type="entry name" value="Polyketide_cyclase/dehydratase"/>
</dbReference>
<dbReference type="RefSeq" id="WP_266347171.1">
    <property type="nucleotide sequence ID" value="NZ_JAPKNG010000001.1"/>
</dbReference>
<dbReference type="SUPFAM" id="SSF55961">
    <property type="entry name" value="Bet v1-like"/>
    <property type="match status" value="1"/>
</dbReference>
<comment type="caution">
    <text evidence="1">The sequence shown here is derived from an EMBL/GenBank/DDBJ whole genome shotgun (WGS) entry which is preliminary data.</text>
</comment>
<evidence type="ECO:0000313" key="1">
    <source>
        <dbReference type="EMBL" id="MDQ0436243.1"/>
    </source>
</evidence>
<name>A0ABU0H2Y1_9HYPH</name>
<organism evidence="1 2">
    <name type="scientific">Kaistia dalseonensis</name>
    <dbReference type="NCBI Taxonomy" id="410840"/>
    <lineage>
        <taxon>Bacteria</taxon>
        <taxon>Pseudomonadati</taxon>
        <taxon>Pseudomonadota</taxon>
        <taxon>Alphaproteobacteria</taxon>
        <taxon>Hyphomicrobiales</taxon>
        <taxon>Kaistiaceae</taxon>
        <taxon>Kaistia</taxon>
    </lineage>
</organism>
<protein>
    <submittedName>
        <fullName evidence="1">Membrane protein</fullName>
    </submittedName>
</protein>
<proteinExistence type="predicted"/>
<keyword evidence="2" id="KW-1185">Reference proteome</keyword>
<dbReference type="InterPro" id="IPR023393">
    <property type="entry name" value="START-like_dom_sf"/>
</dbReference>
<gene>
    <name evidence="1" type="ORF">QO014_000613</name>
</gene>
<dbReference type="Pfam" id="PF10604">
    <property type="entry name" value="Polyketide_cyc2"/>
    <property type="match status" value="1"/>
</dbReference>
<accession>A0ABU0H2Y1</accession>
<sequence>MENTMSEHEASIANGLKSPGRVAKRAGLWSTIMASCAALLILNGGTGPSYAMDIDRAAPVISSDEILINAPIDIIWSVQTNISNWPQWRPTVPAAHWEGELKVGSAFRWEEGGLKIVSTVREIVPERRIVWTGPAQGIDAVHAWTFTPTEHGVLVRTEESWNGEAVRGMEPTLQPILDGALKDWLMRLKAKSESVGGSHVAG</sequence>
<dbReference type="Proteomes" id="UP001241603">
    <property type="component" value="Unassembled WGS sequence"/>
</dbReference>